<dbReference type="InterPro" id="IPR018060">
    <property type="entry name" value="HTH_AraC"/>
</dbReference>
<feature type="domain" description="HTH araC/xylS-type" evidence="4">
    <location>
        <begin position="130"/>
        <end position="228"/>
    </location>
</feature>
<dbReference type="PRINTS" id="PR00032">
    <property type="entry name" value="HTHARAC"/>
</dbReference>
<keyword evidence="3" id="KW-0804">Transcription</keyword>
<keyword evidence="1" id="KW-0805">Transcription regulation</keyword>
<dbReference type="Proteomes" id="UP000616595">
    <property type="component" value="Unassembled WGS sequence"/>
</dbReference>
<dbReference type="PROSITE" id="PS01124">
    <property type="entry name" value="HTH_ARAC_FAMILY_2"/>
    <property type="match status" value="1"/>
</dbReference>
<name>A0A923I116_9FIRM</name>
<dbReference type="GO" id="GO:0043565">
    <property type="term" value="F:sequence-specific DNA binding"/>
    <property type="evidence" value="ECO:0007669"/>
    <property type="project" value="InterPro"/>
</dbReference>
<dbReference type="OrthoDB" id="184994at2"/>
<protein>
    <submittedName>
        <fullName evidence="5">AraC family transcriptional regulator</fullName>
    </submittedName>
</protein>
<dbReference type="InterPro" id="IPR020449">
    <property type="entry name" value="Tscrpt_reg_AraC-type_HTH"/>
</dbReference>
<dbReference type="GO" id="GO:0003700">
    <property type="term" value="F:DNA-binding transcription factor activity"/>
    <property type="evidence" value="ECO:0007669"/>
    <property type="project" value="InterPro"/>
</dbReference>
<sequence>MGDLIDKYANEKGWAQEQYVLACVSRGYRKGIEDLLSNSEFIAQTKELFKDDLFLIINSYMFVWPQVSRIAVYAGVSESAASEIYLKYTMKMRYVKSIQKIMDINLCLCLEYADAVAKAKEEAHYSTLVCNCRAYIREHINDQIEIGHIADALKYSQSYLSHIYKKETGETIYQRVKIEKIAVAKLLLQYPLLSLSDIQSKLGYYSQSHFGHFFKNETGMSPREYRTKCGRKLFASYQTADKAILCTETIVGPEATMKITDMENFLDWSSRYAEGKESERIDYLLSCVRRGKSSEIEKEFADLTLAHEMEQILHDNIELTREIFQYIWPQVALAAIEGGLRKKQAMVIYNSFKRKSDQSSTFGEILWLNKRLFLEFAEAVAH</sequence>
<proteinExistence type="predicted"/>
<dbReference type="EMBL" id="WJBD01000007">
    <property type="protein sequence ID" value="MBC3888118.1"/>
    <property type="molecule type" value="Genomic_DNA"/>
</dbReference>
<dbReference type="InterPro" id="IPR009057">
    <property type="entry name" value="Homeodomain-like_sf"/>
</dbReference>
<organism evidence="5 6">
    <name type="scientific">Acetobacterium paludosum</name>
    <dbReference type="NCBI Taxonomy" id="52693"/>
    <lineage>
        <taxon>Bacteria</taxon>
        <taxon>Bacillati</taxon>
        <taxon>Bacillota</taxon>
        <taxon>Clostridia</taxon>
        <taxon>Eubacteriales</taxon>
        <taxon>Eubacteriaceae</taxon>
        <taxon>Acetobacterium</taxon>
    </lineage>
</organism>
<accession>A0A923I116</accession>
<dbReference type="Gene3D" id="1.10.10.60">
    <property type="entry name" value="Homeodomain-like"/>
    <property type="match status" value="2"/>
</dbReference>
<evidence type="ECO:0000256" key="1">
    <source>
        <dbReference type="ARBA" id="ARBA00023015"/>
    </source>
</evidence>
<dbReference type="SUPFAM" id="SSF46689">
    <property type="entry name" value="Homeodomain-like"/>
    <property type="match status" value="2"/>
</dbReference>
<reference evidence="5" key="1">
    <citation type="submission" date="2019-10" db="EMBL/GenBank/DDBJ databases">
        <authorList>
            <person name="Ross D.E."/>
            <person name="Gulliver D."/>
        </authorList>
    </citation>
    <scope>NUCLEOTIDE SEQUENCE</scope>
    <source>
        <strain evidence="5">DER-2019</strain>
    </source>
</reference>
<dbReference type="PANTHER" id="PTHR43280:SF34">
    <property type="entry name" value="ARAC-FAMILY TRANSCRIPTIONAL REGULATOR"/>
    <property type="match status" value="1"/>
</dbReference>
<evidence type="ECO:0000256" key="2">
    <source>
        <dbReference type="ARBA" id="ARBA00023125"/>
    </source>
</evidence>
<keyword evidence="6" id="KW-1185">Reference proteome</keyword>
<dbReference type="Pfam" id="PF12833">
    <property type="entry name" value="HTH_18"/>
    <property type="match status" value="1"/>
</dbReference>
<dbReference type="RefSeq" id="WP_148567460.1">
    <property type="nucleotide sequence ID" value="NZ_RXYA01000010.1"/>
</dbReference>
<evidence type="ECO:0000256" key="3">
    <source>
        <dbReference type="ARBA" id="ARBA00023163"/>
    </source>
</evidence>
<evidence type="ECO:0000313" key="5">
    <source>
        <dbReference type="EMBL" id="MBC3888118.1"/>
    </source>
</evidence>
<gene>
    <name evidence="5" type="ORF">GH810_07330</name>
</gene>
<dbReference type="SMART" id="SM00342">
    <property type="entry name" value="HTH_ARAC"/>
    <property type="match status" value="1"/>
</dbReference>
<comment type="caution">
    <text evidence="5">The sequence shown here is derived from an EMBL/GenBank/DDBJ whole genome shotgun (WGS) entry which is preliminary data.</text>
</comment>
<dbReference type="PANTHER" id="PTHR43280">
    <property type="entry name" value="ARAC-FAMILY TRANSCRIPTIONAL REGULATOR"/>
    <property type="match status" value="1"/>
</dbReference>
<evidence type="ECO:0000259" key="4">
    <source>
        <dbReference type="PROSITE" id="PS01124"/>
    </source>
</evidence>
<keyword evidence="2" id="KW-0238">DNA-binding</keyword>
<evidence type="ECO:0000313" key="6">
    <source>
        <dbReference type="Proteomes" id="UP000616595"/>
    </source>
</evidence>
<dbReference type="AlphaFoldDB" id="A0A923I116"/>
<reference evidence="5" key="2">
    <citation type="submission" date="2020-10" db="EMBL/GenBank/DDBJ databases">
        <title>Comparative genomics of the Acetobacterium genus.</title>
        <authorList>
            <person name="Marshall C."/>
            <person name="May H."/>
            <person name="Norman S."/>
        </authorList>
    </citation>
    <scope>NUCLEOTIDE SEQUENCE</scope>
    <source>
        <strain evidence="5">DER-2019</strain>
    </source>
</reference>